<dbReference type="PANTHER" id="PTHR43519:SF1">
    <property type="entry name" value="ATP-DEPENDENT RNA HELICASE HRPB"/>
    <property type="match status" value="1"/>
</dbReference>
<dbReference type="SMART" id="SM00847">
    <property type="entry name" value="HA2"/>
    <property type="match status" value="1"/>
</dbReference>
<dbReference type="CDD" id="cd18791">
    <property type="entry name" value="SF2_C_RHA"/>
    <property type="match status" value="1"/>
</dbReference>
<dbReference type="InterPro" id="IPR007502">
    <property type="entry name" value="Helicase-assoc_dom"/>
</dbReference>
<dbReference type="PROSITE" id="PS51194">
    <property type="entry name" value="HELICASE_CTER"/>
    <property type="match status" value="1"/>
</dbReference>
<dbReference type="Pfam" id="PF04408">
    <property type="entry name" value="WHD_HA2"/>
    <property type="match status" value="1"/>
</dbReference>
<evidence type="ECO:0000313" key="8">
    <source>
        <dbReference type="EMBL" id="SCM77355.1"/>
    </source>
</evidence>
<evidence type="ECO:0000256" key="2">
    <source>
        <dbReference type="ARBA" id="ARBA00022801"/>
    </source>
</evidence>
<dbReference type="SMART" id="SM00490">
    <property type="entry name" value="HELICc"/>
    <property type="match status" value="1"/>
</dbReference>
<dbReference type="InterPro" id="IPR013689">
    <property type="entry name" value="RNA_helicase_ATP-dep_HrpB_C"/>
</dbReference>
<accession>A0A212LIH3</accession>
<dbReference type="Pfam" id="PF08482">
    <property type="entry name" value="HrpB_C"/>
    <property type="match status" value="1"/>
</dbReference>
<keyword evidence="1" id="KW-0547">Nucleotide-binding</keyword>
<dbReference type="AlphaFoldDB" id="A0A212LIH3"/>
<dbReference type="GO" id="GO:0003676">
    <property type="term" value="F:nucleic acid binding"/>
    <property type="evidence" value="ECO:0007669"/>
    <property type="project" value="InterPro"/>
</dbReference>
<dbReference type="InterPro" id="IPR011545">
    <property type="entry name" value="DEAD/DEAH_box_helicase_dom"/>
</dbReference>
<evidence type="ECO:0000256" key="3">
    <source>
        <dbReference type="ARBA" id="ARBA00022806"/>
    </source>
</evidence>
<protein>
    <submittedName>
        <fullName evidence="8">ATP-dependent RNA helicase HrpB</fullName>
        <ecNumber evidence="8">3.6.4.13</ecNumber>
    </submittedName>
</protein>
<dbReference type="FunFam" id="3.40.50.300:FF:002125">
    <property type="entry name" value="ATP-dependent helicase HrpB"/>
    <property type="match status" value="1"/>
</dbReference>
<reference evidence="8" key="1">
    <citation type="submission" date="2016-08" db="EMBL/GenBank/DDBJ databases">
        <authorList>
            <person name="Seilhamer J.J."/>
        </authorList>
    </citation>
    <scope>NUCLEOTIDE SEQUENCE</scope>
    <source>
        <strain evidence="8">86</strain>
    </source>
</reference>
<evidence type="ECO:0000256" key="1">
    <source>
        <dbReference type="ARBA" id="ARBA00022741"/>
    </source>
</evidence>
<dbReference type="Gene3D" id="1.20.120.1080">
    <property type="match status" value="1"/>
</dbReference>
<dbReference type="PROSITE" id="PS51192">
    <property type="entry name" value="HELICASE_ATP_BIND_1"/>
    <property type="match status" value="1"/>
</dbReference>
<dbReference type="InterPro" id="IPR010225">
    <property type="entry name" value="HrpB"/>
</dbReference>
<dbReference type="PIRSF" id="PIRSF005496">
    <property type="entry name" value="ATP_hel_hrpB"/>
    <property type="match status" value="1"/>
</dbReference>
<evidence type="ECO:0000259" key="7">
    <source>
        <dbReference type="PROSITE" id="PS51194"/>
    </source>
</evidence>
<feature type="region of interest" description="Disordered" evidence="5">
    <location>
        <begin position="799"/>
        <end position="825"/>
    </location>
</feature>
<name>A0A212LIH3_9HYPH</name>
<keyword evidence="2 8" id="KW-0378">Hydrolase</keyword>
<dbReference type="NCBIfam" id="TIGR01970">
    <property type="entry name" value="DEAH_box_HrpB"/>
    <property type="match status" value="1"/>
</dbReference>
<evidence type="ECO:0000256" key="5">
    <source>
        <dbReference type="SAM" id="MobiDB-lite"/>
    </source>
</evidence>
<gene>
    <name evidence="8" type="primary">hrpB</name>
    <name evidence="8" type="ORF">KL86PLE_41160</name>
</gene>
<dbReference type="RefSeq" id="WP_288197270.1">
    <property type="nucleotide sequence ID" value="NZ_LT608334.1"/>
</dbReference>
<dbReference type="SMART" id="SM00487">
    <property type="entry name" value="DEXDc"/>
    <property type="match status" value="1"/>
</dbReference>
<proteinExistence type="predicted"/>
<dbReference type="PANTHER" id="PTHR43519">
    <property type="entry name" value="ATP-DEPENDENT RNA HELICASE HRPB"/>
    <property type="match status" value="1"/>
</dbReference>
<organism evidence="8">
    <name type="scientific">uncultured Pleomorphomonas sp</name>
    <dbReference type="NCBI Taxonomy" id="442121"/>
    <lineage>
        <taxon>Bacteria</taxon>
        <taxon>Pseudomonadati</taxon>
        <taxon>Pseudomonadota</taxon>
        <taxon>Alphaproteobacteria</taxon>
        <taxon>Hyphomicrobiales</taxon>
        <taxon>Pleomorphomonadaceae</taxon>
        <taxon>Pleomorphomonas</taxon>
        <taxon>environmental samples</taxon>
    </lineage>
</organism>
<dbReference type="GO" id="GO:0005524">
    <property type="term" value="F:ATP binding"/>
    <property type="evidence" value="ECO:0007669"/>
    <property type="project" value="UniProtKB-KW"/>
</dbReference>
<dbReference type="GO" id="GO:0003724">
    <property type="term" value="F:RNA helicase activity"/>
    <property type="evidence" value="ECO:0007669"/>
    <property type="project" value="UniProtKB-EC"/>
</dbReference>
<dbReference type="Pfam" id="PF00270">
    <property type="entry name" value="DEAD"/>
    <property type="match status" value="1"/>
</dbReference>
<sequence>MTSVPVRFLPPLPIDAALDDIRASLDGNPRLVLVAAPGAGKTTRVPLALLDASWRRGKLIVVEPRRIAARAAAARMAESLGESVGQTVGYRVRMDSRVSAQTVIEVITEGVFTRMIVEDPLLDGVAAVLFDEFHERSLDGDLGLALALDGAALRDDLRIVVMSATLDGGRVASLLGGAPVIESAGRAFPVETRHVDRDPLVRFEDQIAGVTLRALGEEAGSALVFLPGQAEIRRVAERLDGRLPAGVRLAPLYGALTGAEQDFAIRPCRPPERKVVLATAIAETSLTIDGVRLVVDGGLSRVPKYEPDTGLTRLETVRVSRASADQRRGRAGRTEPGVCWRLWNEGQTSALQPYSTPEILEADLSQLALDLAAVGIRDPAALAFLDPPPKPAWNEAADLLRGLEAIDEAGRITAEGKALARLPLPPRLAQMIHRAAAFGAARMAADIAAILTEQGLGGDSTDLADRLQRLRADRGQRAADARTMAAKWAKLAGNAGADTPTTSLSPGALLALAYPDRIAEARGQRGAFRLASGRGGMVEEHDRLAREDYIVVADLAGKAERARIRLAAAICREEIEALFSARIIAETTLSFDPAARAVRARRVRRLGAVKLAEEPIAAPAGPDVRAALLSGVGRTGVDRLGWSKEQRRLRERAAFLNLTVGAPWPDLSDAALADTLDDWLGPFIDGLTRLDDIDAALLGAALDGLLPFGLRQEMDRLMPSHFEAPTGSRVPIDYGADGGPAVEIRVQELFGLDRHPAIAGGRVPLTLVLTSPAHRPIQTTRDLPGFWRGSWKDVAKDLKGRYPKHPWPDDPLGAEPTRRAKPRGT</sequence>
<dbReference type="InterPro" id="IPR027417">
    <property type="entry name" value="P-loop_NTPase"/>
</dbReference>
<dbReference type="EMBL" id="FMJD01000008">
    <property type="protein sequence ID" value="SCM77355.1"/>
    <property type="molecule type" value="Genomic_DNA"/>
</dbReference>
<evidence type="ECO:0000259" key="6">
    <source>
        <dbReference type="PROSITE" id="PS51192"/>
    </source>
</evidence>
<dbReference type="SUPFAM" id="SSF52540">
    <property type="entry name" value="P-loop containing nucleoside triphosphate hydrolases"/>
    <property type="match status" value="1"/>
</dbReference>
<keyword evidence="3 8" id="KW-0347">Helicase</keyword>
<feature type="domain" description="Helicase ATP-binding" evidence="6">
    <location>
        <begin position="22"/>
        <end position="184"/>
    </location>
</feature>
<keyword evidence="4" id="KW-0067">ATP-binding</keyword>
<dbReference type="EC" id="3.6.4.13" evidence="8"/>
<evidence type="ECO:0000256" key="4">
    <source>
        <dbReference type="ARBA" id="ARBA00022840"/>
    </source>
</evidence>
<dbReference type="InterPro" id="IPR001650">
    <property type="entry name" value="Helicase_C-like"/>
</dbReference>
<dbReference type="InterPro" id="IPR014001">
    <property type="entry name" value="Helicase_ATP-bd"/>
</dbReference>
<feature type="domain" description="Helicase C-terminal" evidence="7">
    <location>
        <begin position="211"/>
        <end position="375"/>
    </location>
</feature>
<dbReference type="GO" id="GO:0016787">
    <property type="term" value="F:hydrolase activity"/>
    <property type="evidence" value="ECO:0007669"/>
    <property type="project" value="UniProtKB-KW"/>
</dbReference>
<dbReference type="Pfam" id="PF00271">
    <property type="entry name" value="Helicase_C"/>
    <property type="match status" value="1"/>
</dbReference>
<dbReference type="InterPro" id="IPR048333">
    <property type="entry name" value="HA2_WH"/>
</dbReference>
<dbReference type="Gene3D" id="3.40.50.300">
    <property type="entry name" value="P-loop containing nucleotide triphosphate hydrolases"/>
    <property type="match status" value="2"/>
</dbReference>